<feature type="domain" description="YbaK/aminoacyl-tRNA synthetase-associated" evidence="1">
    <location>
        <begin position="24"/>
        <end position="141"/>
    </location>
</feature>
<comment type="caution">
    <text evidence="2">The sequence shown here is derived from an EMBL/GenBank/DDBJ whole genome shotgun (WGS) entry which is preliminary data.</text>
</comment>
<evidence type="ECO:0000313" key="3">
    <source>
        <dbReference type="Proteomes" id="UP000675664"/>
    </source>
</evidence>
<dbReference type="AlphaFoldDB" id="A0A8J7W134"/>
<reference evidence="2" key="2">
    <citation type="submission" date="2021-04" db="EMBL/GenBank/DDBJ databases">
        <authorList>
            <person name="Liu J."/>
        </authorList>
    </citation>
    <scope>NUCLEOTIDE SEQUENCE</scope>
    <source>
        <strain evidence="2">BAD-6</strain>
    </source>
</reference>
<dbReference type="Pfam" id="PF04073">
    <property type="entry name" value="tRNA_edit"/>
    <property type="match status" value="1"/>
</dbReference>
<evidence type="ECO:0000259" key="1">
    <source>
        <dbReference type="Pfam" id="PF04073"/>
    </source>
</evidence>
<organism evidence="2 3">
    <name type="scientific">Sinanaerobacter chloroacetimidivorans</name>
    <dbReference type="NCBI Taxonomy" id="2818044"/>
    <lineage>
        <taxon>Bacteria</taxon>
        <taxon>Bacillati</taxon>
        <taxon>Bacillota</taxon>
        <taxon>Clostridia</taxon>
        <taxon>Peptostreptococcales</taxon>
        <taxon>Anaerovoracaceae</taxon>
        <taxon>Sinanaerobacter</taxon>
    </lineage>
</organism>
<proteinExistence type="predicted"/>
<dbReference type="InterPro" id="IPR036754">
    <property type="entry name" value="YbaK/aa-tRNA-synt-asso_dom_sf"/>
</dbReference>
<name>A0A8J7W134_9FIRM</name>
<dbReference type="InterPro" id="IPR007214">
    <property type="entry name" value="YbaK/aa-tRNA-synth-assoc-dom"/>
</dbReference>
<dbReference type="CDD" id="cd04333">
    <property type="entry name" value="ProX_deacylase"/>
    <property type="match status" value="1"/>
</dbReference>
<gene>
    <name evidence="2" type="ORF">KCX82_05275</name>
</gene>
<dbReference type="SUPFAM" id="SSF55826">
    <property type="entry name" value="YbaK/ProRS associated domain"/>
    <property type="match status" value="1"/>
</dbReference>
<dbReference type="Proteomes" id="UP000675664">
    <property type="component" value="Unassembled WGS sequence"/>
</dbReference>
<dbReference type="RefSeq" id="WP_227017398.1">
    <property type="nucleotide sequence ID" value="NZ_JAGSND010000002.1"/>
</dbReference>
<keyword evidence="3" id="KW-1185">Reference proteome</keyword>
<evidence type="ECO:0000313" key="2">
    <source>
        <dbReference type="EMBL" id="MBR0597273.1"/>
    </source>
</evidence>
<protein>
    <submittedName>
        <fullName evidence="2">YbaK/EbsC family protein</fullName>
    </submittedName>
</protein>
<dbReference type="EMBL" id="JAGSND010000002">
    <property type="protein sequence ID" value="MBR0597273.1"/>
    <property type="molecule type" value="Genomic_DNA"/>
</dbReference>
<dbReference type="Gene3D" id="3.90.960.10">
    <property type="entry name" value="YbaK/aminoacyl-tRNA synthetase-associated domain"/>
    <property type="match status" value="1"/>
</dbReference>
<dbReference type="GO" id="GO:0002161">
    <property type="term" value="F:aminoacyl-tRNA deacylase activity"/>
    <property type="evidence" value="ECO:0007669"/>
    <property type="project" value="InterPro"/>
</dbReference>
<accession>A0A8J7W134</accession>
<dbReference type="PANTHER" id="PTHR30411:SF1">
    <property type="entry name" value="CYTOPLASMIC PROTEIN"/>
    <property type="match status" value="1"/>
</dbReference>
<dbReference type="PANTHER" id="PTHR30411">
    <property type="entry name" value="CYTOPLASMIC PROTEIN"/>
    <property type="match status" value="1"/>
</dbReference>
<reference evidence="2" key="1">
    <citation type="submission" date="2021-04" db="EMBL/GenBank/DDBJ databases">
        <title>Sinoanaerobacter chloroacetimidivorans sp. nov., an obligate anaerobic bacterium isolated from anaerobic sludge.</title>
        <authorList>
            <person name="Bao Y."/>
        </authorList>
    </citation>
    <scope>NUCLEOTIDE SEQUENCE</scope>
    <source>
        <strain evidence="2">BAD-6</strain>
    </source>
</reference>
<sequence>MSYDSVKKYFIDNNITNEILLLQESSATVELAARALGREPGEIAKSLALKLKDGKIIVLVVCGTARIDNRKYKDTFHCKAQMLTVEETLAATGHPVGGVCPFALPDGIEVCLDESLKKYSEVFPAAGTGNSAVKFTIEELENAVKGRWVHVTQDC</sequence>